<dbReference type="GO" id="GO:0004222">
    <property type="term" value="F:metalloendopeptidase activity"/>
    <property type="evidence" value="ECO:0007669"/>
    <property type="project" value="TreeGrafter"/>
</dbReference>
<sequence>MANYRRAKLAVDAFRGFTPRMVTRPEPVSGVFSTKSSSLASEPAKISGFSPSHSILHKPIPHTQLRYYHVDRRHFDPRRWADRFKRYLIYPGILFLLLLLWRVVGFFTTNYETLPYTKRRLFIILSTDLERKLGESQFEEMKASQFEGKILLAIHPERVRIRVIAKDIIDALKRGLSHDQDMGNAL</sequence>
<dbReference type="InterPro" id="IPR051156">
    <property type="entry name" value="Mito/Outer_Membr_Metalloprot"/>
</dbReference>
<dbReference type="GO" id="GO:0016020">
    <property type="term" value="C:membrane"/>
    <property type="evidence" value="ECO:0007669"/>
    <property type="project" value="TreeGrafter"/>
</dbReference>
<reference evidence="2 3" key="1">
    <citation type="journal article" date="2018" name="Nat. Genet.">
        <title>The Rosa genome provides new insights in the design of modern roses.</title>
        <authorList>
            <person name="Bendahmane M."/>
        </authorList>
    </citation>
    <scope>NUCLEOTIDE SEQUENCE [LARGE SCALE GENOMIC DNA]</scope>
    <source>
        <strain evidence="3">cv. Old Blush</strain>
    </source>
</reference>
<evidence type="ECO:0000313" key="2">
    <source>
        <dbReference type="EMBL" id="PRQ59910.1"/>
    </source>
</evidence>
<keyword evidence="1" id="KW-1133">Transmembrane helix</keyword>
<dbReference type="Gramene" id="PRQ59910">
    <property type="protein sequence ID" value="PRQ59910"/>
    <property type="gene ID" value="RchiOBHm_Chr1g0375381"/>
</dbReference>
<keyword evidence="3" id="KW-1185">Reference proteome</keyword>
<dbReference type="AlphaFoldDB" id="A0A2P6SMM2"/>
<dbReference type="STRING" id="74649.A0A2P6SMM2"/>
<dbReference type="PANTHER" id="PTHR22726:SF1">
    <property type="entry name" value="METALLOENDOPEPTIDASE OMA1, MITOCHONDRIAL"/>
    <property type="match status" value="1"/>
</dbReference>
<accession>A0A2P6SMM2</accession>
<dbReference type="PANTHER" id="PTHR22726">
    <property type="entry name" value="METALLOENDOPEPTIDASE OMA1"/>
    <property type="match status" value="1"/>
</dbReference>
<evidence type="ECO:0000313" key="3">
    <source>
        <dbReference type="Proteomes" id="UP000238479"/>
    </source>
</evidence>
<comment type="caution">
    <text evidence="2">The sequence shown here is derived from an EMBL/GenBank/DDBJ whole genome shotgun (WGS) entry which is preliminary data.</text>
</comment>
<dbReference type="OrthoDB" id="7464992at2759"/>
<dbReference type="Proteomes" id="UP000238479">
    <property type="component" value="Chromosome 1"/>
</dbReference>
<organism evidence="2 3">
    <name type="scientific">Rosa chinensis</name>
    <name type="common">China rose</name>
    <dbReference type="NCBI Taxonomy" id="74649"/>
    <lineage>
        <taxon>Eukaryota</taxon>
        <taxon>Viridiplantae</taxon>
        <taxon>Streptophyta</taxon>
        <taxon>Embryophyta</taxon>
        <taxon>Tracheophyta</taxon>
        <taxon>Spermatophyta</taxon>
        <taxon>Magnoliopsida</taxon>
        <taxon>eudicotyledons</taxon>
        <taxon>Gunneridae</taxon>
        <taxon>Pentapetalae</taxon>
        <taxon>rosids</taxon>
        <taxon>fabids</taxon>
        <taxon>Rosales</taxon>
        <taxon>Rosaceae</taxon>
        <taxon>Rosoideae</taxon>
        <taxon>Rosoideae incertae sedis</taxon>
        <taxon>Rosa</taxon>
    </lineage>
</organism>
<gene>
    <name evidence="2" type="ORF">RchiOBHm_Chr1g0375381</name>
</gene>
<dbReference type="EMBL" id="PDCK01000039">
    <property type="protein sequence ID" value="PRQ59910.1"/>
    <property type="molecule type" value="Genomic_DNA"/>
</dbReference>
<keyword evidence="1" id="KW-0472">Membrane</keyword>
<proteinExistence type="predicted"/>
<name>A0A2P6SMM2_ROSCH</name>
<dbReference type="GO" id="GO:0051603">
    <property type="term" value="P:proteolysis involved in protein catabolic process"/>
    <property type="evidence" value="ECO:0007669"/>
    <property type="project" value="TreeGrafter"/>
</dbReference>
<protein>
    <submittedName>
        <fullName evidence="2">Uncharacterized protein</fullName>
    </submittedName>
</protein>
<feature type="transmembrane region" description="Helical" evidence="1">
    <location>
        <begin position="87"/>
        <end position="107"/>
    </location>
</feature>
<keyword evidence="1" id="KW-0812">Transmembrane</keyword>
<evidence type="ECO:0000256" key="1">
    <source>
        <dbReference type="SAM" id="Phobius"/>
    </source>
</evidence>